<dbReference type="EMBL" id="JACNJN010000117">
    <property type="protein sequence ID" value="MBC8335618.1"/>
    <property type="molecule type" value="Genomic_DNA"/>
</dbReference>
<evidence type="ECO:0000313" key="1">
    <source>
        <dbReference type="EMBL" id="MBC8335618.1"/>
    </source>
</evidence>
<sequence length="331" mass="38415">LSYLVTAGLEEADIQALHQKSSRPLITEHLFFNRFFGDNGCDPDASAREMKAVQEVAEQGFGERPSPHWEHRLWLRSYGSSIKLGIEALDEEFEKLRGYGSRKTVYGGMTPDQAREQVRRMLFFLYEFKSEEGNYLGQYLNSPTLLDWIAWQNTEVQLGFNEKTILERKIYHVLQEHFTGVRLPEGSTQNDRRLYVTLSRRRSEVRQSAQVVLAQVDWSTSTALKLLVAKSASGEQRQDLVLCGKDRINDVNLPLEVPFLDYVMMRHFGELGEVLEASYLERLDRFKAQVLERAIPADDDRIMLVRLKTDHTFRRQHFSVNDRRLEVTDVL</sequence>
<reference evidence="1 2" key="1">
    <citation type="submission" date="2020-08" db="EMBL/GenBank/DDBJ databases">
        <title>Bridging the membrane lipid divide: bacteria of the FCB group superphylum have the potential to synthesize archaeal ether lipids.</title>
        <authorList>
            <person name="Villanueva L."/>
            <person name="Von Meijenfeldt F.A.B."/>
            <person name="Westbye A.B."/>
            <person name="Yadav S."/>
            <person name="Hopmans E.C."/>
            <person name="Dutilh B.E."/>
            <person name="Sinninghe Damste J.S."/>
        </authorList>
    </citation>
    <scope>NUCLEOTIDE SEQUENCE [LARGE SCALE GENOMIC DNA]</scope>
    <source>
        <strain evidence="1">NIOZ-UU36</strain>
    </source>
</reference>
<gene>
    <name evidence="1" type="ORF">H8E29_10155</name>
</gene>
<dbReference type="Proteomes" id="UP000614469">
    <property type="component" value="Unassembled WGS sequence"/>
</dbReference>
<comment type="caution">
    <text evidence="1">The sequence shown here is derived from an EMBL/GenBank/DDBJ whole genome shotgun (WGS) entry which is preliminary data.</text>
</comment>
<evidence type="ECO:0000313" key="2">
    <source>
        <dbReference type="Proteomes" id="UP000614469"/>
    </source>
</evidence>
<dbReference type="AlphaFoldDB" id="A0A8J6NGY6"/>
<accession>A0A8J6NGY6</accession>
<proteinExistence type="predicted"/>
<feature type="non-terminal residue" evidence="1">
    <location>
        <position position="1"/>
    </location>
</feature>
<organism evidence="1 2">
    <name type="scientific">Candidatus Desulfolinea nitratireducens</name>
    <dbReference type="NCBI Taxonomy" id="2841698"/>
    <lineage>
        <taxon>Bacteria</taxon>
        <taxon>Bacillati</taxon>
        <taxon>Chloroflexota</taxon>
        <taxon>Anaerolineae</taxon>
        <taxon>Anaerolineales</taxon>
        <taxon>Anaerolineales incertae sedis</taxon>
        <taxon>Candidatus Desulfolinea</taxon>
    </lineage>
</organism>
<name>A0A8J6NGY6_9CHLR</name>
<protein>
    <submittedName>
        <fullName evidence="1">Uncharacterized protein</fullName>
    </submittedName>
</protein>